<evidence type="ECO:0000313" key="1">
    <source>
        <dbReference type="EMBL" id="KAF0714534.1"/>
    </source>
</evidence>
<dbReference type="Proteomes" id="UP000469452">
    <property type="component" value="Unassembled WGS sequence"/>
</dbReference>
<name>A0A6A4ZD94_APHAT</name>
<dbReference type="EMBL" id="VJMI01017236">
    <property type="protein sequence ID" value="KAF0714534.1"/>
    <property type="molecule type" value="Genomic_DNA"/>
</dbReference>
<proteinExistence type="predicted"/>
<dbReference type="AlphaFoldDB" id="A0A6A4ZD94"/>
<comment type="caution">
    <text evidence="1">The sequence shown here is derived from an EMBL/GenBank/DDBJ whole genome shotgun (WGS) entry which is preliminary data.</text>
</comment>
<accession>A0A6A4ZD94</accession>
<organism evidence="1 2">
    <name type="scientific">Aphanomyces astaci</name>
    <name type="common">Crayfish plague agent</name>
    <dbReference type="NCBI Taxonomy" id="112090"/>
    <lineage>
        <taxon>Eukaryota</taxon>
        <taxon>Sar</taxon>
        <taxon>Stramenopiles</taxon>
        <taxon>Oomycota</taxon>
        <taxon>Saprolegniomycetes</taxon>
        <taxon>Saprolegniales</taxon>
        <taxon>Verrucalvaceae</taxon>
        <taxon>Aphanomyces</taxon>
    </lineage>
</organism>
<evidence type="ECO:0008006" key="3">
    <source>
        <dbReference type="Google" id="ProtNLM"/>
    </source>
</evidence>
<protein>
    <recommendedName>
        <fullName evidence="3">CCZ1/INTU/HSP4 first Longin domain-containing protein</fullName>
    </recommendedName>
</protein>
<sequence>MDTVSVMLCCLGCRRQSRRTSLLHAHFDGIDAVYPGTVFVCLIDSRDEIVAQKASIDSTSVHLLRPEELPNVISTLRRSVALFAGTLLQYDTTVQPRPNHVVHIKGERHLFSSYGLPDHHVLAFYTVMSSDALASWDCAAADVRLESILLDLSRLLSPT</sequence>
<evidence type="ECO:0000313" key="2">
    <source>
        <dbReference type="Proteomes" id="UP000469452"/>
    </source>
</evidence>
<reference evidence="1 2" key="1">
    <citation type="submission" date="2019-06" db="EMBL/GenBank/DDBJ databases">
        <title>Genomics analysis of Aphanomyces spp. identifies a new class of oomycete effector associated with host adaptation.</title>
        <authorList>
            <person name="Gaulin E."/>
        </authorList>
    </citation>
    <scope>NUCLEOTIDE SEQUENCE [LARGE SCALE GENOMIC DNA]</scope>
    <source>
        <strain evidence="1 2">E</strain>
    </source>
</reference>
<gene>
    <name evidence="1" type="ORF">AaE_011549</name>
</gene>
<dbReference type="VEuPathDB" id="FungiDB:H257_18035"/>